<dbReference type="AlphaFoldDB" id="A0A364MYS6"/>
<dbReference type="OrthoDB" id="3934656at2759"/>
<protein>
    <submittedName>
        <fullName evidence="1">Cytochrome P450</fullName>
    </submittedName>
</protein>
<accession>A0A364MYS6</accession>
<comment type="caution">
    <text evidence="1">The sequence shown here is derived from an EMBL/GenBank/DDBJ whole genome shotgun (WGS) entry which is preliminary data.</text>
</comment>
<evidence type="ECO:0000313" key="1">
    <source>
        <dbReference type="EMBL" id="RAR07565.1"/>
    </source>
</evidence>
<keyword evidence="2" id="KW-1185">Reference proteome</keyword>
<sequence>MEKLGEFADKQTAFDSGEWLQTLSFDGVGAIFFGKPFGFVKDSIDYDGYIDTVHTVTPLNSVVAMAPL</sequence>
<dbReference type="STRING" id="183478.A0A364MYS6"/>
<name>A0A364MYS6_STELY</name>
<reference evidence="2" key="1">
    <citation type="submission" date="2018-05" db="EMBL/GenBank/DDBJ databases">
        <title>Draft genome sequence of Stemphylium lycopersici strain CIDEFI 213.</title>
        <authorList>
            <person name="Medina R."/>
            <person name="Franco M.E.E."/>
            <person name="Lucentini C.G."/>
            <person name="Saparrat M.C.N."/>
            <person name="Balatti P.A."/>
        </authorList>
    </citation>
    <scope>NUCLEOTIDE SEQUENCE [LARGE SCALE GENOMIC DNA]</scope>
    <source>
        <strain evidence="2">CIDEFI 213</strain>
    </source>
</reference>
<organism evidence="1 2">
    <name type="scientific">Stemphylium lycopersici</name>
    <name type="common">Tomato gray leaf spot disease fungus</name>
    <name type="synonym">Thyrospora lycopersici</name>
    <dbReference type="NCBI Taxonomy" id="183478"/>
    <lineage>
        <taxon>Eukaryota</taxon>
        <taxon>Fungi</taxon>
        <taxon>Dikarya</taxon>
        <taxon>Ascomycota</taxon>
        <taxon>Pezizomycotina</taxon>
        <taxon>Dothideomycetes</taxon>
        <taxon>Pleosporomycetidae</taxon>
        <taxon>Pleosporales</taxon>
        <taxon>Pleosporineae</taxon>
        <taxon>Pleosporaceae</taxon>
        <taxon>Stemphylium</taxon>
    </lineage>
</organism>
<dbReference type="Proteomes" id="UP000249619">
    <property type="component" value="Unassembled WGS sequence"/>
</dbReference>
<gene>
    <name evidence="1" type="ORF">DDE83_006431</name>
</gene>
<dbReference type="EMBL" id="QGDH01000099">
    <property type="protein sequence ID" value="RAR07565.1"/>
    <property type="molecule type" value="Genomic_DNA"/>
</dbReference>
<evidence type="ECO:0000313" key="2">
    <source>
        <dbReference type="Proteomes" id="UP000249619"/>
    </source>
</evidence>
<proteinExistence type="predicted"/>